<dbReference type="GO" id="GO:0046872">
    <property type="term" value="F:metal ion binding"/>
    <property type="evidence" value="ECO:0007669"/>
    <property type="project" value="UniProtKB-KW"/>
</dbReference>
<organism evidence="8 9">
    <name type="scientific">Archangium gephyra</name>
    <dbReference type="NCBI Taxonomy" id="48"/>
    <lineage>
        <taxon>Bacteria</taxon>
        <taxon>Pseudomonadati</taxon>
        <taxon>Myxococcota</taxon>
        <taxon>Myxococcia</taxon>
        <taxon>Myxococcales</taxon>
        <taxon>Cystobacterineae</taxon>
        <taxon>Archangiaceae</taxon>
        <taxon>Archangium</taxon>
    </lineage>
</organism>
<dbReference type="Gene3D" id="3.20.20.140">
    <property type="entry name" value="Metal-dependent hydrolases"/>
    <property type="match status" value="1"/>
</dbReference>
<reference evidence="8 9" key="1">
    <citation type="submission" date="2017-08" db="EMBL/GenBank/DDBJ databases">
        <title>Infants hospitalized years apart are colonized by the same room-sourced microbial strains.</title>
        <authorList>
            <person name="Brooks B."/>
            <person name="Olm M.R."/>
            <person name="Firek B.A."/>
            <person name="Baker R."/>
            <person name="Thomas B.C."/>
            <person name="Morowitz M.J."/>
            <person name="Banfield J.F."/>
        </authorList>
    </citation>
    <scope>NUCLEOTIDE SEQUENCE [LARGE SCALE GENOMIC DNA]</scope>
    <source>
        <strain evidence="8">S2_003_000_R2_14</strain>
    </source>
</reference>
<dbReference type="EC" id="3.5.4.4" evidence="3"/>
<dbReference type="Pfam" id="PF00962">
    <property type="entry name" value="A_deaminase"/>
    <property type="match status" value="1"/>
</dbReference>
<dbReference type="PANTHER" id="PTHR11409">
    <property type="entry name" value="ADENOSINE DEAMINASE"/>
    <property type="match status" value="1"/>
</dbReference>
<dbReference type="EMBL" id="QFQP01000044">
    <property type="protein sequence ID" value="PZR05574.1"/>
    <property type="molecule type" value="Genomic_DNA"/>
</dbReference>
<name>A0A2W5UQT1_9BACT</name>
<feature type="domain" description="Adenosine deaminase" evidence="7">
    <location>
        <begin position="16"/>
        <end position="299"/>
    </location>
</feature>
<dbReference type="Proteomes" id="UP000249061">
    <property type="component" value="Unassembled WGS sequence"/>
</dbReference>
<evidence type="ECO:0000256" key="4">
    <source>
        <dbReference type="ARBA" id="ARBA00022723"/>
    </source>
</evidence>
<evidence type="ECO:0000256" key="1">
    <source>
        <dbReference type="ARBA" id="ARBA00001947"/>
    </source>
</evidence>
<evidence type="ECO:0000259" key="7">
    <source>
        <dbReference type="Pfam" id="PF00962"/>
    </source>
</evidence>
<dbReference type="InterPro" id="IPR032466">
    <property type="entry name" value="Metal_Hydrolase"/>
</dbReference>
<dbReference type="GO" id="GO:0006154">
    <property type="term" value="P:adenosine catabolic process"/>
    <property type="evidence" value="ECO:0007669"/>
    <property type="project" value="TreeGrafter"/>
</dbReference>
<dbReference type="GO" id="GO:0004000">
    <property type="term" value="F:adenosine deaminase activity"/>
    <property type="evidence" value="ECO:0007669"/>
    <property type="project" value="UniProtKB-ARBA"/>
</dbReference>
<protein>
    <recommendedName>
        <fullName evidence="3">adenosine deaminase</fullName>
        <ecNumber evidence="3">3.5.4.4</ecNumber>
    </recommendedName>
</protein>
<evidence type="ECO:0000256" key="5">
    <source>
        <dbReference type="ARBA" id="ARBA00022801"/>
    </source>
</evidence>
<keyword evidence="4" id="KW-0479">Metal-binding</keyword>
<gene>
    <name evidence="8" type="ORF">DI536_32185</name>
</gene>
<dbReference type="PANTHER" id="PTHR11409:SF43">
    <property type="entry name" value="ADENOSINE DEAMINASE"/>
    <property type="match status" value="1"/>
</dbReference>
<evidence type="ECO:0000256" key="6">
    <source>
        <dbReference type="ARBA" id="ARBA00022833"/>
    </source>
</evidence>
<dbReference type="GO" id="GO:0005829">
    <property type="term" value="C:cytosol"/>
    <property type="evidence" value="ECO:0007669"/>
    <property type="project" value="TreeGrafter"/>
</dbReference>
<comment type="caution">
    <text evidence="8">The sequence shown here is derived from an EMBL/GenBank/DDBJ whole genome shotgun (WGS) entry which is preliminary data.</text>
</comment>
<comment type="similarity">
    <text evidence="2">Belongs to the metallo-dependent hydrolases superfamily. Adenosine and AMP deaminases family.</text>
</comment>
<evidence type="ECO:0000313" key="8">
    <source>
        <dbReference type="EMBL" id="PZR05574.1"/>
    </source>
</evidence>
<dbReference type="GO" id="GO:0046103">
    <property type="term" value="P:inosine biosynthetic process"/>
    <property type="evidence" value="ECO:0007669"/>
    <property type="project" value="TreeGrafter"/>
</dbReference>
<keyword evidence="5" id="KW-0378">Hydrolase</keyword>
<evidence type="ECO:0000313" key="9">
    <source>
        <dbReference type="Proteomes" id="UP000249061"/>
    </source>
</evidence>
<dbReference type="InterPro" id="IPR006330">
    <property type="entry name" value="Ado/ade_deaminase"/>
</dbReference>
<dbReference type="AlphaFoldDB" id="A0A2W5UQT1"/>
<evidence type="ECO:0000256" key="3">
    <source>
        <dbReference type="ARBA" id="ARBA00012784"/>
    </source>
</evidence>
<dbReference type="GO" id="GO:0043103">
    <property type="term" value="P:hypoxanthine salvage"/>
    <property type="evidence" value="ECO:0007669"/>
    <property type="project" value="TreeGrafter"/>
</dbReference>
<proteinExistence type="inferred from homology"/>
<dbReference type="SUPFAM" id="SSF51556">
    <property type="entry name" value="Metallo-dependent hydrolases"/>
    <property type="match status" value="1"/>
</dbReference>
<dbReference type="InterPro" id="IPR001365">
    <property type="entry name" value="A_deaminase_dom"/>
</dbReference>
<evidence type="ECO:0000256" key="2">
    <source>
        <dbReference type="ARBA" id="ARBA00006676"/>
    </source>
</evidence>
<comment type="cofactor">
    <cofactor evidence="1">
        <name>Zn(2+)</name>
        <dbReference type="ChEBI" id="CHEBI:29105"/>
    </cofactor>
</comment>
<sequence>MVRGHARPVGDALTPTELHLHLDGSLRPSTVAELAREAKRSVPEDLLFRAGMGLAEALSKFAFTLSLLQSAAAVRRVASELCEDAPGALEIRFAPQLHGPALEETVDAALEGAAGRAGLILCVLYGEPPSMAERLVDLAAARPGVVGIDLAGGPAPAHRFGMRDYAAAFTRALSLGIGRTVHAAEGRSADEIRVAIEVLHAQRIGHGTTLLSKPDVVDLVLERGVTLEACPTSNVHTGVIPELSAHPLPKWLELGVRVAVCADNSLLSDVTTAQEYERASKIPGMTDARMQQVAAHAHAARFTR</sequence>
<accession>A0A2W5UQT1</accession>
<keyword evidence="6" id="KW-0862">Zinc</keyword>